<protein>
    <submittedName>
        <fullName evidence="1">Uncharacterized protein</fullName>
    </submittedName>
</protein>
<reference evidence="1" key="1">
    <citation type="submission" date="2020-03" db="EMBL/GenBank/DDBJ databases">
        <title>The deep terrestrial virosphere.</title>
        <authorList>
            <person name="Holmfeldt K."/>
            <person name="Nilsson E."/>
            <person name="Simone D."/>
            <person name="Lopez-Fernandez M."/>
            <person name="Wu X."/>
            <person name="de Brujin I."/>
            <person name="Lundin D."/>
            <person name="Andersson A."/>
            <person name="Bertilsson S."/>
            <person name="Dopson M."/>
        </authorList>
    </citation>
    <scope>NUCLEOTIDE SEQUENCE</scope>
    <source>
        <strain evidence="1">MM171A02173</strain>
        <strain evidence="2">MM171B00773</strain>
    </source>
</reference>
<dbReference type="AlphaFoldDB" id="A0A6M3LX37"/>
<dbReference type="EMBL" id="MT143841">
    <property type="protein sequence ID" value="QJB03353.1"/>
    <property type="molecule type" value="Genomic_DNA"/>
</dbReference>
<accession>A0A6M3LX37</accession>
<proteinExistence type="predicted"/>
<sequence length="53" mass="6471">MRHYKWIVCVAYDYADKRRGDVISRHTTYELALRKTRQSTMWAIRAIADDYIY</sequence>
<organism evidence="1">
    <name type="scientific">viral metagenome</name>
    <dbReference type="NCBI Taxonomy" id="1070528"/>
    <lineage>
        <taxon>unclassified sequences</taxon>
        <taxon>metagenomes</taxon>
        <taxon>organismal metagenomes</taxon>
    </lineage>
</organism>
<dbReference type="EMBL" id="MT143559">
    <property type="protein sequence ID" value="QJA98184.1"/>
    <property type="molecule type" value="Genomic_DNA"/>
</dbReference>
<gene>
    <name evidence="1" type="ORF">MM171A02173_0009</name>
    <name evidence="2" type="ORF">MM171B00773_0005</name>
</gene>
<evidence type="ECO:0000313" key="2">
    <source>
        <dbReference type="EMBL" id="QJB03353.1"/>
    </source>
</evidence>
<evidence type="ECO:0000313" key="1">
    <source>
        <dbReference type="EMBL" id="QJA98184.1"/>
    </source>
</evidence>
<name>A0A6M3LX37_9ZZZZ</name>